<organism evidence="1 2">
    <name type="scientific">Tuber magnatum</name>
    <name type="common">white Piedmont truffle</name>
    <dbReference type="NCBI Taxonomy" id="42249"/>
    <lineage>
        <taxon>Eukaryota</taxon>
        <taxon>Fungi</taxon>
        <taxon>Dikarya</taxon>
        <taxon>Ascomycota</taxon>
        <taxon>Pezizomycotina</taxon>
        <taxon>Pezizomycetes</taxon>
        <taxon>Pezizales</taxon>
        <taxon>Tuberaceae</taxon>
        <taxon>Tuber</taxon>
    </lineage>
</organism>
<dbReference type="AlphaFoldDB" id="A0A317T127"/>
<protein>
    <submittedName>
        <fullName evidence="1">Uncharacterized protein</fullName>
    </submittedName>
</protein>
<sequence>MLRTQVVLPSRQLIGSTLLSTLEQEINKRNMVEDSSQEATLAVDGWKNIKKDVLVGFVINDCGKVLTLEVNNMTRKPKTRQVLFELIDNQLQTLLKGERGGIKVVAICTDDGDDCQLAHRLLKEKYP</sequence>
<evidence type="ECO:0000313" key="2">
    <source>
        <dbReference type="Proteomes" id="UP000246991"/>
    </source>
</evidence>
<evidence type="ECO:0000313" key="1">
    <source>
        <dbReference type="EMBL" id="PWW80335.1"/>
    </source>
</evidence>
<reference evidence="1 2" key="1">
    <citation type="submission" date="2018-03" db="EMBL/GenBank/DDBJ databases">
        <title>Genomes of Pezizomycetes fungi and the evolution of truffles.</title>
        <authorList>
            <person name="Murat C."/>
            <person name="Payen T."/>
            <person name="Noel B."/>
            <person name="Kuo A."/>
            <person name="Martin F.M."/>
        </authorList>
    </citation>
    <scope>NUCLEOTIDE SEQUENCE [LARGE SCALE GENOMIC DNA]</scope>
    <source>
        <strain evidence="1">091103-1</strain>
    </source>
</reference>
<comment type="caution">
    <text evidence="1">The sequence shown here is derived from an EMBL/GenBank/DDBJ whole genome shotgun (WGS) entry which is preliminary data.</text>
</comment>
<dbReference type="STRING" id="42249.A0A317T127"/>
<proteinExistence type="predicted"/>
<name>A0A317T127_9PEZI</name>
<dbReference type="Proteomes" id="UP000246991">
    <property type="component" value="Unassembled WGS sequence"/>
</dbReference>
<accession>A0A317T127</accession>
<keyword evidence="2" id="KW-1185">Reference proteome</keyword>
<gene>
    <name evidence="1" type="ORF">C7212DRAFT_171826</name>
</gene>
<dbReference type="OrthoDB" id="3257713at2759"/>
<dbReference type="EMBL" id="PYWC01000003">
    <property type="protein sequence ID" value="PWW80335.1"/>
    <property type="molecule type" value="Genomic_DNA"/>
</dbReference>